<dbReference type="InterPro" id="IPR015947">
    <property type="entry name" value="PUA-like_sf"/>
</dbReference>
<dbReference type="PANTHER" id="PTHR39203">
    <property type="entry name" value="CYTOPLASMIC PROTEIN-RELATED"/>
    <property type="match status" value="1"/>
</dbReference>
<dbReference type="Pfam" id="PF04266">
    <property type="entry name" value="ASCH"/>
    <property type="match status" value="1"/>
</dbReference>
<dbReference type="OrthoDB" id="9807542at2"/>
<dbReference type="Gene3D" id="3.10.400.10">
    <property type="entry name" value="Sulfate adenylyltransferase"/>
    <property type="match status" value="1"/>
</dbReference>
<name>A0A2T0WZN9_9RHOB</name>
<evidence type="ECO:0000259" key="1">
    <source>
        <dbReference type="SMART" id="SM01022"/>
    </source>
</evidence>
<dbReference type="SMART" id="SM01022">
    <property type="entry name" value="ASCH"/>
    <property type="match status" value="1"/>
</dbReference>
<dbReference type="AlphaFoldDB" id="A0A2T0WZN9"/>
<proteinExistence type="predicted"/>
<comment type="caution">
    <text evidence="2">The sequence shown here is derived from an EMBL/GenBank/DDBJ whole genome shotgun (WGS) entry which is preliminary data.</text>
</comment>
<sequence length="144" mass="15562">MLDALKAKYRGATTFSFGNGPRMADDMLALVASGQKTASCGVLRDGRGGARMPAVGQYFIVKDGRRLPGAVIRVTEVSITTVSEVSETLALATGPYGSRADWHAELTGYFGTRRDWSDAVPLVCWRFEVVEELTQPAPRHDLAA</sequence>
<dbReference type="RefSeq" id="WP_106262684.1">
    <property type="nucleotide sequence ID" value="NZ_PVTQ01000002.1"/>
</dbReference>
<gene>
    <name evidence="2" type="ORF">CLV74_10262</name>
</gene>
<dbReference type="InterPro" id="IPR007374">
    <property type="entry name" value="ASCH_domain"/>
</dbReference>
<dbReference type="EMBL" id="PVTQ01000002">
    <property type="protein sequence ID" value="PRY92150.1"/>
    <property type="molecule type" value="Genomic_DNA"/>
</dbReference>
<feature type="domain" description="ASCH" evidence="1">
    <location>
        <begin position="15"/>
        <end position="131"/>
    </location>
</feature>
<dbReference type="SUPFAM" id="SSF88697">
    <property type="entry name" value="PUA domain-like"/>
    <property type="match status" value="1"/>
</dbReference>
<dbReference type="Proteomes" id="UP000238392">
    <property type="component" value="Unassembled WGS sequence"/>
</dbReference>
<evidence type="ECO:0000313" key="2">
    <source>
        <dbReference type="EMBL" id="PRY92150.1"/>
    </source>
</evidence>
<keyword evidence="3" id="KW-1185">Reference proteome</keyword>
<organism evidence="2 3">
    <name type="scientific">Donghicola tyrosinivorans</name>
    <dbReference type="NCBI Taxonomy" id="1652492"/>
    <lineage>
        <taxon>Bacteria</taxon>
        <taxon>Pseudomonadati</taxon>
        <taxon>Pseudomonadota</taxon>
        <taxon>Alphaproteobacteria</taxon>
        <taxon>Rhodobacterales</taxon>
        <taxon>Roseobacteraceae</taxon>
        <taxon>Donghicola</taxon>
    </lineage>
</organism>
<protein>
    <submittedName>
        <fullName evidence="2">Uncharacterized protein YhfF</fullName>
    </submittedName>
</protein>
<evidence type="ECO:0000313" key="3">
    <source>
        <dbReference type="Proteomes" id="UP000238392"/>
    </source>
</evidence>
<dbReference type="PANTHER" id="PTHR39203:SF1">
    <property type="entry name" value="CYTOPLASMIC PROTEIN"/>
    <property type="match status" value="1"/>
</dbReference>
<reference evidence="2 3" key="1">
    <citation type="submission" date="2018-03" db="EMBL/GenBank/DDBJ databases">
        <title>Genomic Encyclopedia of Archaeal and Bacterial Type Strains, Phase II (KMG-II): from individual species to whole genera.</title>
        <authorList>
            <person name="Goeker M."/>
        </authorList>
    </citation>
    <scope>NUCLEOTIDE SEQUENCE [LARGE SCALE GENOMIC DNA]</scope>
    <source>
        <strain evidence="2 3">DSM 100212</strain>
    </source>
</reference>
<accession>A0A2T0WZN9</accession>
<dbReference type="InterPro" id="IPR009326">
    <property type="entry name" value="DUF984"/>
</dbReference>